<comment type="caution">
    <text evidence="3">The sequence shown here is derived from an EMBL/GenBank/DDBJ whole genome shotgun (WGS) entry which is preliminary data.</text>
</comment>
<protein>
    <submittedName>
        <fullName evidence="3">Uncharacterized protein</fullName>
    </submittedName>
</protein>
<gene>
    <name evidence="3" type="ORF">D9757_013281</name>
</gene>
<dbReference type="InterPro" id="IPR002347">
    <property type="entry name" value="SDR_fam"/>
</dbReference>
<dbReference type="PANTHER" id="PTHR43976:SF16">
    <property type="entry name" value="SHORT-CHAIN DEHYDROGENASE_REDUCTASE FAMILY PROTEIN"/>
    <property type="match status" value="1"/>
</dbReference>
<organism evidence="3 4">
    <name type="scientific">Collybiopsis confluens</name>
    <dbReference type="NCBI Taxonomy" id="2823264"/>
    <lineage>
        <taxon>Eukaryota</taxon>
        <taxon>Fungi</taxon>
        <taxon>Dikarya</taxon>
        <taxon>Basidiomycota</taxon>
        <taxon>Agaricomycotina</taxon>
        <taxon>Agaricomycetes</taxon>
        <taxon>Agaricomycetidae</taxon>
        <taxon>Agaricales</taxon>
        <taxon>Marasmiineae</taxon>
        <taxon>Omphalotaceae</taxon>
        <taxon>Collybiopsis</taxon>
    </lineage>
</organism>
<dbReference type="AlphaFoldDB" id="A0A8H5D1U5"/>
<dbReference type="PANTHER" id="PTHR43976">
    <property type="entry name" value="SHORT CHAIN DEHYDROGENASE"/>
    <property type="match status" value="1"/>
</dbReference>
<dbReference type="Pfam" id="PF00106">
    <property type="entry name" value="adh_short"/>
    <property type="match status" value="1"/>
</dbReference>
<accession>A0A8H5D1U5</accession>
<proteinExistence type="inferred from homology"/>
<dbReference type="SUPFAM" id="SSF51735">
    <property type="entry name" value="NAD(P)-binding Rossmann-fold domains"/>
    <property type="match status" value="1"/>
</dbReference>
<dbReference type="OrthoDB" id="1274115at2759"/>
<evidence type="ECO:0000256" key="2">
    <source>
        <dbReference type="ARBA" id="ARBA00023002"/>
    </source>
</evidence>
<keyword evidence="2" id="KW-0560">Oxidoreductase</keyword>
<dbReference type="InterPro" id="IPR051911">
    <property type="entry name" value="SDR_oxidoreductase"/>
</dbReference>
<dbReference type="PRINTS" id="PR00080">
    <property type="entry name" value="SDRFAMILY"/>
</dbReference>
<reference evidence="3 4" key="1">
    <citation type="journal article" date="2020" name="ISME J.">
        <title>Uncovering the hidden diversity of litter-decomposition mechanisms in mushroom-forming fungi.</title>
        <authorList>
            <person name="Floudas D."/>
            <person name="Bentzer J."/>
            <person name="Ahren D."/>
            <person name="Johansson T."/>
            <person name="Persson P."/>
            <person name="Tunlid A."/>
        </authorList>
    </citation>
    <scope>NUCLEOTIDE SEQUENCE [LARGE SCALE GENOMIC DNA]</scope>
    <source>
        <strain evidence="3 4">CBS 406.79</strain>
    </source>
</reference>
<evidence type="ECO:0000256" key="1">
    <source>
        <dbReference type="ARBA" id="ARBA00006484"/>
    </source>
</evidence>
<evidence type="ECO:0000313" key="3">
    <source>
        <dbReference type="EMBL" id="KAF5352129.1"/>
    </source>
</evidence>
<dbReference type="GO" id="GO:0016491">
    <property type="term" value="F:oxidoreductase activity"/>
    <property type="evidence" value="ECO:0007669"/>
    <property type="project" value="UniProtKB-KW"/>
</dbReference>
<evidence type="ECO:0000313" key="4">
    <source>
        <dbReference type="Proteomes" id="UP000518752"/>
    </source>
</evidence>
<sequence>MQLDVSADEPTIKDKAREALSFWGRVDVLINNAGYSFKVLAEDASLADFQTQFQTNLYGPAALTTALLPQCVVEKREPLHCSLYAASKAALRVYSESLAKELSVLYPISGSSSSKPSGFRTEQNVLGYPFHIPANPDPVYDANAEAGTQELLVALDGKQRGDPQKAVEVIIDAVREKG</sequence>
<name>A0A8H5D1U5_9AGAR</name>
<dbReference type="Proteomes" id="UP000518752">
    <property type="component" value="Unassembled WGS sequence"/>
</dbReference>
<keyword evidence="4" id="KW-1185">Reference proteome</keyword>
<dbReference type="Gene3D" id="3.40.50.720">
    <property type="entry name" value="NAD(P)-binding Rossmann-like Domain"/>
    <property type="match status" value="1"/>
</dbReference>
<dbReference type="InterPro" id="IPR036291">
    <property type="entry name" value="NAD(P)-bd_dom_sf"/>
</dbReference>
<comment type="similarity">
    <text evidence="1">Belongs to the short-chain dehydrogenases/reductases (SDR) family.</text>
</comment>
<dbReference type="PRINTS" id="PR00081">
    <property type="entry name" value="GDHRDH"/>
</dbReference>
<dbReference type="EMBL" id="JAACJN010000279">
    <property type="protein sequence ID" value="KAF5352129.1"/>
    <property type="molecule type" value="Genomic_DNA"/>
</dbReference>